<evidence type="ECO:0000256" key="7">
    <source>
        <dbReference type="SAM" id="Phobius"/>
    </source>
</evidence>
<feature type="domain" description="ABC transporter" evidence="8">
    <location>
        <begin position="380"/>
        <end position="614"/>
    </location>
</feature>
<proteinExistence type="predicted"/>
<evidence type="ECO:0000256" key="1">
    <source>
        <dbReference type="ARBA" id="ARBA00004651"/>
    </source>
</evidence>
<dbReference type="PROSITE" id="PS50893">
    <property type="entry name" value="ABC_TRANSPORTER_2"/>
    <property type="match status" value="1"/>
</dbReference>
<keyword evidence="6 7" id="KW-0472">Membrane</keyword>
<dbReference type="OrthoDB" id="9769115at2"/>
<reference evidence="10" key="1">
    <citation type="submission" date="2016-01" db="EMBL/GenBank/DDBJ databases">
        <authorList>
            <person name="Mcilroy J.S."/>
            <person name="Karst M S."/>
            <person name="Albertsen M."/>
        </authorList>
    </citation>
    <scope>NUCLEOTIDE SEQUENCE</scope>
    <source>
        <strain evidence="10">Cfx-K</strain>
    </source>
</reference>
<dbReference type="PROSITE" id="PS50929">
    <property type="entry name" value="ABC_TM1F"/>
    <property type="match status" value="1"/>
</dbReference>
<organism evidence="10 11">
    <name type="scientific">Candidatus Promineifilum breve</name>
    <dbReference type="NCBI Taxonomy" id="1806508"/>
    <lineage>
        <taxon>Bacteria</taxon>
        <taxon>Bacillati</taxon>
        <taxon>Chloroflexota</taxon>
        <taxon>Ardenticatenia</taxon>
        <taxon>Candidatus Promineifilales</taxon>
        <taxon>Candidatus Promineifilaceae</taxon>
        <taxon>Candidatus Promineifilum</taxon>
    </lineage>
</organism>
<dbReference type="Pfam" id="PF00005">
    <property type="entry name" value="ABC_tran"/>
    <property type="match status" value="1"/>
</dbReference>
<feature type="domain" description="ABC transmembrane type-1" evidence="9">
    <location>
        <begin position="32"/>
        <end position="311"/>
    </location>
</feature>
<evidence type="ECO:0000256" key="3">
    <source>
        <dbReference type="ARBA" id="ARBA00022741"/>
    </source>
</evidence>
<dbReference type="EMBL" id="LN890655">
    <property type="protein sequence ID" value="CUS03599.2"/>
    <property type="molecule type" value="Genomic_DNA"/>
</dbReference>
<dbReference type="Pfam" id="PF00664">
    <property type="entry name" value="ABC_membrane"/>
    <property type="match status" value="1"/>
</dbReference>
<dbReference type="Gene3D" id="1.20.1560.10">
    <property type="entry name" value="ABC transporter type 1, transmembrane domain"/>
    <property type="match status" value="1"/>
</dbReference>
<dbReference type="GO" id="GO:0005524">
    <property type="term" value="F:ATP binding"/>
    <property type="evidence" value="ECO:0007669"/>
    <property type="project" value="UniProtKB-KW"/>
</dbReference>
<dbReference type="Gene3D" id="3.40.50.300">
    <property type="entry name" value="P-loop containing nucleotide triphosphate hydrolases"/>
    <property type="match status" value="1"/>
</dbReference>
<evidence type="ECO:0000256" key="4">
    <source>
        <dbReference type="ARBA" id="ARBA00022840"/>
    </source>
</evidence>
<dbReference type="Proteomes" id="UP000215027">
    <property type="component" value="Chromosome I"/>
</dbReference>
<gene>
    <name evidence="10" type="ORF">CFX0092_A1721</name>
</gene>
<dbReference type="PANTHER" id="PTHR24221:SF423">
    <property type="entry name" value="ABC TRANSPORTER"/>
    <property type="match status" value="1"/>
</dbReference>
<dbReference type="PANTHER" id="PTHR24221">
    <property type="entry name" value="ATP-BINDING CASSETTE SUB-FAMILY B"/>
    <property type="match status" value="1"/>
</dbReference>
<protein>
    <submittedName>
        <fullName evidence="10">ABC transporter related protein</fullName>
    </submittedName>
</protein>
<dbReference type="GO" id="GO:0016887">
    <property type="term" value="F:ATP hydrolysis activity"/>
    <property type="evidence" value="ECO:0007669"/>
    <property type="project" value="InterPro"/>
</dbReference>
<evidence type="ECO:0000256" key="6">
    <source>
        <dbReference type="ARBA" id="ARBA00023136"/>
    </source>
</evidence>
<evidence type="ECO:0000259" key="8">
    <source>
        <dbReference type="PROSITE" id="PS50893"/>
    </source>
</evidence>
<dbReference type="KEGG" id="pbf:CFX0092_A1721"/>
<evidence type="ECO:0000256" key="2">
    <source>
        <dbReference type="ARBA" id="ARBA00022692"/>
    </source>
</evidence>
<evidence type="ECO:0000313" key="10">
    <source>
        <dbReference type="EMBL" id="CUS03599.2"/>
    </source>
</evidence>
<dbReference type="InterPro" id="IPR036640">
    <property type="entry name" value="ABC1_TM_sf"/>
</dbReference>
<dbReference type="SUPFAM" id="SSF90123">
    <property type="entry name" value="ABC transporter transmembrane region"/>
    <property type="match status" value="1"/>
</dbReference>
<dbReference type="GO" id="GO:0005886">
    <property type="term" value="C:plasma membrane"/>
    <property type="evidence" value="ECO:0007669"/>
    <property type="project" value="UniProtKB-SubCell"/>
</dbReference>
<keyword evidence="3" id="KW-0547">Nucleotide-binding</keyword>
<dbReference type="InterPro" id="IPR027417">
    <property type="entry name" value="P-loop_NTPase"/>
</dbReference>
<dbReference type="SUPFAM" id="SSF52540">
    <property type="entry name" value="P-loop containing nucleoside triphosphate hydrolases"/>
    <property type="match status" value="1"/>
</dbReference>
<keyword evidence="2 7" id="KW-0812">Transmembrane</keyword>
<keyword evidence="11" id="KW-1185">Reference proteome</keyword>
<dbReference type="CDD" id="cd07346">
    <property type="entry name" value="ABC_6TM_exporters"/>
    <property type="match status" value="1"/>
</dbReference>
<evidence type="ECO:0000256" key="5">
    <source>
        <dbReference type="ARBA" id="ARBA00022989"/>
    </source>
</evidence>
<keyword evidence="5 7" id="KW-1133">Transmembrane helix</keyword>
<evidence type="ECO:0000313" key="11">
    <source>
        <dbReference type="Proteomes" id="UP000215027"/>
    </source>
</evidence>
<keyword evidence="4" id="KW-0067">ATP-binding</keyword>
<name>A0A160T2V4_9CHLR</name>
<dbReference type="GO" id="GO:0140359">
    <property type="term" value="F:ABC-type transporter activity"/>
    <property type="evidence" value="ECO:0007669"/>
    <property type="project" value="InterPro"/>
</dbReference>
<accession>A0A160T2V4</accession>
<dbReference type="InterPro" id="IPR003439">
    <property type="entry name" value="ABC_transporter-like_ATP-bd"/>
</dbReference>
<evidence type="ECO:0000259" key="9">
    <source>
        <dbReference type="PROSITE" id="PS50929"/>
    </source>
</evidence>
<feature type="transmembrane region" description="Helical" evidence="7">
    <location>
        <begin position="151"/>
        <end position="182"/>
    </location>
</feature>
<dbReference type="InterPro" id="IPR011527">
    <property type="entry name" value="ABC1_TM_dom"/>
</dbReference>
<dbReference type="InterPro" id="IPR003593">
    <property type="entry name" value="AAA+_ATPase"/>
</dbReference>
<dbReference type="RefSeq" id="WP_095043061.1">
    <property type="nucleotide sequence ID" value="NZ_LN890655.1"/>
</dbReference>
<dbReference type="SMART" id="SM00382">
    <property type="entry name" value="AAA"/>
    <property type="match status" value="1"/>
</dbReference>
<dbReference type="InterPro" id="IPR039421">
    <property type="entry name" value="Type_1_exporter"/>
</dbReference>
<dbReference type="AlphaFoldDB" id="A0A160T2V4"/>
<feature type="transmembrane region" description="Helical" evidence="7">
    <location>
        <begin position="56"/>
        <end position="76"/>
    </location>
</feature>
<comment type="subcellular location">
    <subcellularLocation>
        <location evidence="1">Cell membrane</location>
        <topology evidence="1">Multi-pass membrane protein</topology>
    </subcellularLocation>
</comment>
<feature type="transmembrane region" description="Helical" evidence="7">
    <location>
        <begin position="26"/>
        <end position="44"/>
    </location>
</feature>
<sequence>MNTIQTTNNTLPVWRGTWALIRYRPWPFAANMIFGVVLIVSELLPGLITRRFFDELTGAAPATFGIVTLLALFVAVELSRGILGVGYEWGGWMVRSINGVLMRVNFMHNILAKPAARPMPVESGDAIHRLERDVGDFADFPTWLPQEIGEAIFFVFAIAIMARVNPWITLVAALPLLAVFFINRFAWRRFLLYDRATRVAGSRVTGFLGEILGGVQAVKIADAEGGVLRYFNTLSEARRHAGVRQNTFVTLSFSAGQSMGDIAVALVVLLAGQSLQSGAMTIGDFTLFVSYLTIAVSFPANLGSFMSEIAQQRVVLDRLQEMHPDAPPESIVAHRPIYEKGNVPPLSLPSKTAADRLERLEVEGLMYRHEAQGEMTNDELRMTNEERDAPSPPTTGIADVSFTLPRGSFTVITGRVGSGKTTLLRALLGLLPPSGGRMCWNGTPVVDPASHFTPPRAAYTPQVPRLFSETLRDNILLGLPDDHLGEALRAAVLAPDIATLEAGLETLVGPRGVRLSGGQVQRAAAARMLVRDAELLVFDDLSSALDVETEQLLWERLVDEAGAARPTCLVVSHRRPALRRADHIIVMENGRVAAQGTLDELLASSPEMQRIWHGEIA</sequence>